<keyword evidence="1" id="KW-0614">Plasmid</keyword>
<name>B9L4A9_THERP</name>
<reference evidence="1 2" key="1">
    <citation type="journal article" date="2009" name="PLoS ONE">
        <title>Complete genome sequence of the aerobic CO-oxidizing thermophile Thermomicrobium roseum.</title>
        <authorList>
            <person name="Wu D."/>
            <person name="Raymond J."/>
            <person name="Wu M."/>
            <person name="Chatterji S."/>
            <person name="Ren Q."/>
            <person name="Graham J.E."/>
            <person name="Bryant D.A."/>
            <person name="Robb F."/>
            <person name="Colman A."/>
            <person name="Tallon L.J."/>
            <person name="Badger J.H."/>
            <person name="Madupu R."/>
            <person name="Ward N.L."/>
            <person name="Eisen J.A."/>
        </authorList>
    </citation>
    <scope>NUCLEOTIDE SEQUENCE [LARGE SCALE GENOMIC DNA]</scope>
    <source>
        <strain evidence="2">ATCC 27502 / DSM 5159 / P-2</strain>
        <plasmid evidence="1">unnamed</plasmid>
    </source>
</reference>
<keyword evidence="2" id="KW-1185">Reference proteome</keyword>
<geneLocation type="plasmid" evidence="2">
    <name>Tros</name>
</geneLocation>
<dbReference type="Proteomes" id="UP000000447">
    <property type="component" value="Plasmid unnamed"/>
</dbReference>
<organism evidence="1 2">
    <name type="scientific">Thermomicrobium roseum (strain ATCC 27502 / DSM 5159 / P-2)</name>
    <dbReference type="NCBI Taxonomy" id="309801"/>
    <lineage>
        <taxon>Bacteria</taxon>
        <taxon>Pseudomonadati</taxon>
        <taxon>Thermomicrobiota</taxon>
        <taxon>Thermomicrobia</taxon>
        <taxon>Thermomicrobiales</taxon>
        <taxon>Thermomicrobiaceae</taxon>
        <taxon>Thermomicrobium</taxon>
    </lineage>
</organism>
<proteinExistence type="predicted"/>
<sequence length="124" mass="13556">MRLCYDPADDVLVLDLELPGQLARASAPPIAHARGLLDVTERGSLAGLEISLTDLPPALAELCRALAADDEVTYIEIERVAAARSLRTVTVPIMFRWDGDQGRLSLRIPRRTADYELLYPVGAT</sequence>
<accession>B9L4A9</accession>
<dbReference type="AlphaFoldDB" id="B9L4A9"/>
<evidence type="ECO:0000313" key="1">
    <source>
        <dbReference type="EMBL" id="ACM06760.1"/>
    </source>
</evidence>
<protein>
    <submittedName>
        <fullName evidence="1">Uncharacterized protein</fullName>
    </submittedName>
</protein>
<dbReference type="EMBL" id="CP001276">
    <property type="protein sequence ID" value="ACM06760.1"/>
    <property type="molecule type" value="Genomic_DNA"/>
</dbReference>
<dbReference type="RefSeq" id="WP_012642747.1">
    <property type="nucleotide sequence ID" value="NC_011961.1"/>
</dbReference>
<dbReference type="KEGG" id="tro:trd_A0623"/>
<gene>
    <name evidence="1" type="ordered locus">trd_A0623</name>
</gene>
<dbReference type="HOGENOM" id="CLU_2002833_0_0_0"/>
<evidence type="ECO:0000313" key="2">
    <source>
        <dbReference type="Proteomes" id="UP000000447"/>
    </source>
</evidence>